<comment type="similarity">
    <text evidence="1">Belongs to the IMPACT family.</text>
</comment>
<name>A0A2K0XCJ1_9BACT</name>
<evidence type="ECO:0000313" key="4">
    <source>
        <dbReference type="Proteomes" id="UP000236634"/>
    </source>
</evidence>
<dbReference type="PANTHER" id="PTHR16301:SF20">
    <property type="entry name" value="IMPACT FAMILY MEMBER YIGZ"/>
    <property type="match status" value="1"/>
</dbReference>
<dbReference type="AlphaFoldDB" id="A0A2K0XCJ1"/>
<dbReference type="GO" id="GO:0006446">
    <property type="term" value="P:regulation of translational initiation"/>
    <property type="evidence" value="ECO:0007669"/>
    <property type="project" value="TreeGrafter"/>
</dbReference>
<dbReference type="InterPro" id="IPR020569">
    <property type="entry name" value="UPF0029_Impact_CS"/>
</dbReference>
<reference evidence="3 4" key="1">
    <citation type="submission" date="2017-03" db="EMBL/GenBank/DDBJ databases">
        <authorList>
            <person name="Afonso C.L."/>
            <person name="Miller P.J."/>
            <person name="Scott M.A."/>
            <person name="Spackman E."/>
            <person name="Goraichik I."/>
            <person name="Dimitrov K.M."/>
            <person name="Suarez D.L."/>
            <person name="Swayne D.E."/>
        </authorList>
    </citation>
    <scope>NUCLEOTIDE SEQUENCE [LARGE SCALE GENOMIC DNA]</scope>
    <source>
        <strain evidence="3 4">DNF00076</strain>
    </source>
</reference>
<protein>
    <submittedName>
        <fullName evidence="3">YigZ family protein</fullName>
    </submittedName>
</protein>
<dbReference type="Pfam" id="PF01205">
    <property type="entry name" value="Impact_N"/>
    <property type="match status" value="1"/>
</dbReference>
<dbReference type="Gene3D" id="3.30.70.240">
    <property type="match status" value="1"/>
</dbReference>
<dbReference type="InterPro" id="IPR036956">
    <property type="entry name" value="Impact_N_sf"/>
</dbReference>
<evidence type="ECO:0000259" key="2">
    <source>
        <dbReference type="Pfam" id="PF01205"/>
    </source>
</evidence>
<dbReference type="RefSeq" id="WP_103004103.1">
    <property type="nucleotide sequence ID" value="NZ_NBAX01000012.1"/>
</dbReference>
<gene>
    <name evidence="3" type="ORF">BFS16_11730</name>
</gene>
<dbReference type="InterPro" id="IPR020568">
    <property type="entry name" value="Ribosomal_Su5_D2-typ_SF"/>
</dbReference>
<dbReference type="InterPro" id="IPR001498">
    <property type="entry name" value="Impact_N"/>
</dbReference>
<sequence length="195" mass="22186">MTDQYRTITNQIGEGFYSEKRSKFLAFAHHVTNENEVKELLQAYKKKYYDARHCCYAYMLGADRSVFRANDDGEPSSTAGKPILGQINAHELTDILIVVVRYFGGTKLGTSGLIVAYRTAAAAAIENAQIETRYVEDIIDYSFTYPLLNEVMRVVKELEPRIVSQTFDNTCHISLAIRKSQAAELRQRLQQLSFQ</sequence>
<organism evidence="3 4">
    <name type="scientific">Hoylesella timonensis</name>
    <dbReference type="NCBI Taxonomy" id="386414"/>
    <lineage>
        <taxon>Bacteria</taxon>
        <taxon>Pseudomonadati</taxon>
        <taxon>Bacteroidota</taxon>
        <taxon>Bacteroidia</taxon>
        <taxon>Bacteroidales</taxon>
        <taxon>Prevotellaceae</taxon>
        <taxon>Hoylesella</taxon>
    </lineage>
</organism>
<dbReference type="PROSITE" id="PS00910">
    <property type="entry name" value="UPF0029"/>
    <property type="match status" value="1"/>
</dbReference>
<dbReference type="Proteomes" id="UP000236634">
    <property type="component" value="Unassembled WGS sequence"/>
</dbReference>
<evidence type="ECO:0000313" key="3">
    <source>
        <dbReference type="EMBL" id="PNP92233.1"/>
    </source>
</evidence>
<evidence type="ECO:0000256" key="1">
    <source>
        <dbReference type="ARBA" id="ARBA00007665"/>
    </source>
</evidence>
<feature type="domain" description="Impact N-terminal" evidence="2">
    <location>
        <begin position="20"/>
        <end position="125"/>
    </location>
</feature>
<dbReference type="InterPro" id="IPR023582">
    <property type="entry name" value="Impact"/>
</dbReference>
<dbReference type="GO" id="GO:0005737">
    <property type="term" value="C:cytoplasm"/>
    <property type="evidence" value="ECO:0007669"/>
    <property type="project" value="TreeGrafter"/>
</dbReference>
<dbReference type="EMBL" id="NBAX01000012">
    <property type="protein sequence ID" value="PNP92233.1"/>
    <property type="molecule type" value="Genomic_DNA"/>
</dbReference>
<dbReference type="PANTHER" id="PTHR16301">
    <property type="entry name" value="IMPACT-RELATED"/>
    <property type="match status" value="1"/>
</dbReference>
<comment type="caution">
    <text evidence="3">The sequence shown here is derived from an EMBL/GenBank/DDBJ whole genome shotgun (WGS) entry which is preliminary data.</text>
</comment>
<dbReference type="SUPFAM" id="SSF54211">
    <property type="entry name" value="Ribosomal protein S5 domain 2-like"/>
    <property type="match status" value="1"/>
</dbReference>
<proteinExistence type="inferred from homology"/>
<accession>A0A2K0XCJ1</accession>
<dbReference type="Gene3D" id="3.30.230.30">
    <property type="entry name" value="Impact, N-terminal domain"/>
    <property type="match status" value="1"/>
</dbReference>